<keyword evidence="2" id="KW-1185">Reference proteome</keyword>
<organism evidence="1 2">
    <name type="scientific">Methylobacterium durans</name>
    <dbReference type="NCBI Taxonomy" id="2202825"/>
    <lineage>
        <taxon>Bacteria</taxon>
        <taxon>Pseudomonadati</taxon>
        <taxon>Pseudomonadota</taxon>
        <taxon>Alphaproteobacteria</taxon>
        <taxon>Hyphomicrobiales</taxon>
        <taxon>Methylobacteriaceae</taxon>
        <taxon>Methylobacterium</taxon>
    </lineage>
</organism>
<reference evidence="2" key="1">
    <citation type="submission" date="2018-05" db="EMBL/GenBank/DDBJ databases">
        <title>Complete Genome Sequence of Methylobacterium sp. 17SD2-17.</title>
        <authorList>
            <person name="Srinivasan S."/>
        </authorList>
    </citation>
    <scope>NUCLEOTIDE SEQUENCE [LARGE SCALE GENOMIC DNA]</scope>
    <source>
        <strain evidence="2">17SD2-17</strain>
    </source>
</reference>
<dbReference type="KEGG" id="mets:DK389_15975"/>
<sequence>MLEGFTGATCEDVLAYLTFPLQHRAKLHSTNEMDKTRRAFHGSFLVALTTSWPSAERRLQAPPSRLIRPLPV</sequence>
<accession>A0A2U8W6M5</accession>
<dbReference type="Proteomes" id="UP000245926">
    <property type="component" value="Chromosome"/>
</dbReference>
<name>A0A2U8W6M5_9HYPH</name>
<dbReference type="AlphaFoldDB" id="A0A2U8W6M5"/>
<dbReference type="OrthoDB" id="165209at2"/>
<evidence type="ECO:0000313" key="2">
    <source>
        <dbReference type="Proteomes" id="UP000245926"/>
    </source>
</evidence>
<gene>
    <name evidence="1" type="ORF">DK389_15975</name>
</gene>
<dbReference type="EMBL" id="CP029550">
    <property type="protein sequence ID" value="AWN41734.1"/>
    <property type="molecule type" value="Genomic_DNA"/>
</dbReference>
<proteinExistence type="predicted"/>
<protein>
    <submittedName>
        <fullName evidence="1">Uncharacterized protein</fullName>
    </submittedName>
</protein>
<evidence type="ECO:0000313" key="1">
    <source>
        <dbReference type="EMBL" id="AWN41734.1"/>
    </source>
</evidence>